<evidence type="ECO:0000313" key="1">
    <source>
        <dbReference type="EMBL" id="KAK1598461.1"/>
    </source>
</evidence>
<accession>A0AAD8VB08</accession>
<protein>
    <submittedName>
        <fullName evidence="1">Uncharacterized protein</fullName>
    </submittedName>
</protein>
<proteinExistence type="predicted"/>
<keyword evidence="2" id="KW-1185">Reference proteome</keyword>
<dbReference type="GeneID" id="85436434"/>
<reference evidence="1" key="1">
    <citation type="submission" date="2021-06" db="EMBL/GenBank/DDBJ databases">
        <title>Comparative genomics, transcriptomics and evolutionary studies reveal genomic signatures of adaptation to plant cell wall in hemibiotrophic fungi.</title>
        <authorList>
            <consortium name="DOE Joint Genome Institute"/>
            <person name="Baroncelli R."/>
            <person name="Diaz J.F."/>
            <person name="Benocci T."/>
            <person name="Peng M."/>
            <person name="Battaglia E."/>
            <person name="Haridas S."/>
            <person name="Andreopoulos W."/>
            <person name="Labutti K."/>
            <person name="Pangilinan J."/>
            <person name="Floch G.L."/>
            <person name="Makela M.R."/>
            <person name="Henrissat B."/>
            <person name="Grigoriev I.V."/>
            <person name="Crouch J.A."/>
            <person name="De Vries R.P."/>
            <person name="Sukno S.A."/>
            <person name="Thon M.R."/>
        </authorList>
    </citation>
    <scope>NUCLEOTIDE SEQUENCE</scope>
    <source>
        <strain evidence="1">CBS 125086</strain>
    </source>
</reference>
<gene>
    <name evidence="1" type="ORF">LY79DRAFT_288747</name>
</gene>
<sequence>MICRSSLPVIVAGHRCRRPLIATVYPGHMLSDRWCRISRTDRTQYPLVVMARLTHLGKGVICSRISRPVHSPANTLVSGVHSICSTQWDPPPLLPVRCGGSSEGALRSRRELHPNHRLNC</sequence>
<dbReference type="Proteomes" id="UP001230504">
    <property type="component" value="Unassembled WGS sequence"/>
</dbReference>
<dbReference type="EMBL" id="JAHLJV010000005">
    <property type="protein sequence ID" value="KAK1598461.1"/>
    <property type="molecule type" value="Genomic_DNA"/>
</dbReference>
<organism evidence="1 2">
    <name type="scientific">Colletotrichum navitas</name>
    <dbReference type="NCBI Taxonomy" id="681940"/>
    <lineage>
        <taxon>Eukaryota</taxon>
        <taxon>Fungi</taxon>
        <taxon>Dikarya</taxon>
        <taxon>Ascomycota</taxon>
        <taxon>Pezizomycotina</taxon>
        <taxon>Sordariomycetes</taxon>
        <taxon>Hypocreomycetidae</taxon>
        <taxon>Glomerellales</taxon>
        <taxon>Glomerellaceae</taxon>
        <taxon>Colletotrichum</taxon>
        <taxon>Colletotrichum graminicola species complex</taxon>
    </lineage>
</organism>
<dbReference type="AlphaFoldDB" id="A0AAD8VB08"/>
<evidence type="ECO:0000313" key="2">
    <source>
        <dbReference type="Proteomes" id="UP001230504"/>
    </source>
</evidence>
<comment type="caution">
    <text evidence="1">The sequence shown here is derived from an EMBL/GenBank/DDBJ whole genome shotgun (WGS) entry which is preliminary data.</text>
</comment>
<name>A0AAD8VB08_9PEZI</name>
<dbReference type="RefSeq" id="XP_060419166.1">
    <property type="nucleotide sequence ID" value="XM_060552194.1"/>
</dbReference>